<comment type="caution">
    <text evidence="3">The sequence shown here is derived from an EMBL/GenBank/DDBJ whole genome shotgun (WGS) entry which is preliminary data.</text>
</comment>
<dbReference type="EMBL" id="JALBUU010000078">
    <property type="protein sequence ID" value="MCI0755843.1"/>
    <property type="molecule type" value="Genomic_DNA"/>
</dbReference>
<dbReference type="InterPro" id="IPR052967">
    <property type="entry name" value="Stress_Response_Assoc"/>
</dbReference>
<proteinExistence type="predicted"/>
<name>A0ABS9WA31_9PROT</name>
<evidence type="ECO:0000259" key="2">
    <source>
        <dbReference type="Pfam" id="PF09557"/>
    </source>
</evidence>
<feature type="region of interest" description="Disordered" evidence="1">
    <location>
        <begin position="111"/>
        <end position="137"/>
    </location>
</feature>
<dbReference type="Proteomes" id="UP001201985">
    <property type="component" value="Unassembled WGS sequence"/>
</dbReference>
<evidence type="ECO:0000313" key="4">
    <source>
        <dbReference type="Proteomes" id="UP001201985"/>
    </source>
</evidence>
<dbReference type="PANTHER" id="PTHR38463:SF1">
    <property type="entry name" value="STRESS RESPONSE PROTEIN YSNF"/>
    <property type="match status" value="1"/>
</dbReference>
<evidence type="ECO:0000313" key="3">
    <source>
        <dbReference type="EMBL" id="MCI0755843.1"/>
    </source>
</evidence>
<dbReference type="Pfam" id="PF09557">
    <property type="entry name" value="DUF2382"/>
    <property type="match status" value="1"/>
</dbReference>
<feature type="compositionally biased region" description="Polar residues" evidence="1">
    <location>
        <begin position="113"/>
        <end position="133"/>
    </location>
</feature>
<gene>
    <name evidence="3" type="ORF">MON41_19440</name>
</gene>
<dbReference type="RefSeq" id="WP_120010054.1">
    <property type="nucleotide sequence ID" value="NZ_JALBUU010000078.1"/>
</dbReference>
<reference evidence="3 4" key="1">
    <citation type="submission" date="2022-03" db="EMBL/GenBank/DDBJ databases">
        <title>Complete genome analysis of Roseomonas KG 17.1 : a prolific producer of plant growth promoters.</title>
        <authorList>
            <person name="Saadouli I."/>
            <person name="Najjari A."/>
            <person name="Mosbah A."/>
            <person name="Ouzari H.I."/>
        </authorList>
    </citation>
    <scope>NUCLEOTIDE SEQUENCE [LARGE SCALE GENOMIC DNA]</scope>
    <source>
        <strain evidence="3 4">KG17-1</strain>
    </source>
</reference>
<dbReference type="InterPro" id="IPR019060">
    <property type="entry name" value="DUF2382"/>
</dbReference>
<sequence>MLHTITALFVDAASAKAAVDHLIESAGVSRERIGIYARGAAASGGGGGGFLASLRDLFVPDEDRRTYAEGIRRGGTVVSVIVDQDRHDRVMDILEAQGAVDLDAQEAEWRRSGWSSNEGGETGVNTSRPVSSRNKTEMQDAIPLVEEHVSIGKRNIERGRLRLRSYVVKTPVQEQVALREEHVEVQRRQVDRPVDMVDAAFRERTVEATETAQEAVVVKEARVTAEVVVEKAITERSATVQDSVRHTEIEVEDTTGTIASRTPDRT</sequence>
<dbReference type="PANTHER" id="PTHR38463">
    <property type="entry name" value="STRESS RESPONSE PROTEIN YSNF"/>
    <property type="match status" value="1"/>
</dbReference>
<evidence type="ECO:0000256" key="1">
    <source>
        <dbReference type="SAM" id="MobiDB-lite"/>
    </source>
</evidence>
<keyword evidence="4" id="KW-1185">Reference proteome</keyword>
<accession>A0ABS9WA31</accession>
<protein>
    <submittedName>
        <fullName evidence="3">YsnF/AvaK domain-containing protein</fullName>
    </submittedName>
</protein>
<organism evidence="3 4">
    <name type="scientific">Teichococcus vastitatis</name>
    <dbReference type="NCBI Taxonomy" id="2307076"/>
    <lineage>
        <taxon>Bacteria</taxon>
        <taxon>Pseudomonadati</taxon>
        <taxon>Pseudomonadota</taxon>
        <taxon>Alphaproteobacteria</taxon>
        <taxon>Acetobacterales</taxon>
        <taxon>Roseomonadaceae</taxon>
        <taxon>Roseomonas</taxon>
    </lineage>
</organism>
<feature type="domain" description="DUF2382" evidence="2">
    <location>
        <begin position="142"/>
        <end position="251"/>
    </location>
</feature>